<dbReference type="OrthoDB" id="9857666at2"/>
<comment type="caution">
    <text evidence="1">The sequence shown here is derived from an EMBL/GenBank/DDBJ whole genome shotgun (WGS) entry which is preliminary data.</text>
</comment>
<organism evidence="1 2">
    <name type="scientific">Izhakiella australiensis</name>
    <dbReference type="NCBI Taxonomy" id="1926881"/>
    <lineage>
        <taxon>Bacteria</taxon>
        <taxon>Pseudomonadati</taxon>
        <taxon>Pseudomonadota</taxon>
        <taxon>Gammaproteobacteria</taxon>
        <taxon>Enterobacterales</taxon>
        <taxon>Erwiniaceae</taxon>
        <taxon>Izhakiella</taxon>
    </lineage>
</organism>
<dbReference type="EMBL" id="MRUL01000044">
    <property type="protein sequence ID" value="OON34621.1"/>
    <property type="molecule type" value="Genomic_DNA"/>
</dbReference>
<keyword evidence="2" id="KW-1185">Reference proteome</keyword>
<proteinExistence type="predicted"/>
<gene>
    <name evidence="1" type="ORF">BTJ39_23900</name>
</gene>
<protein>
    <submittedName>
        <fullName evidence="1">Uncharacterized protein</fullName>
    </submittedName>
</protein>
<dbReference type="RefSeq" id="WP_078005155.1">
    <property type="nucleotide sequence ID" value="NZ_MRUL01000044.1"/>
</dbReference>
<evidence type="ECO:0000313" key="1">
    <source>
        <dbReference type="EMBL" id="OON34621.1"/>
    </source>
</evidence>
<dbReference type="AlphaFoldDB" id="A0A1S8Y697"/>
<name>A0A1S8Y697_9GAMM</name>
<dbReference type="Proteomes" id="UP000190667">
    <property type="component" value="Unassembled WGS sequence"/>
</dbReference>
<accession>A0A1S8Y697</accession>
<evidence type="ECO:0000313" key="2">
    <source>
        <dbReference type="Proteomes" id="UP000190667"/>
    </source>
</evidence>
<sequence>MFNRINSANSTLLALNQNGKFLQESIDTMFNQLNPVVLKQDADITGPLKQLSEFGTYIKVKYAKGIKDRLSGVFSPDQEYHKNDINMLNKLIDSICDYRCPLKEIIREQSVNAISNNLLSFSDSDFIISDESSDRESVNFNRMLPTVGFASQSYGYLGRKIISEGVKGILEGSQKDERYRKFEKVIFDQPPSNEAVRTQISDYFMVYLMTHGDELDELYDEGRLAIQNCP</sequence>
<reference evidence="1 2" key="1">
    <citation type="submission" date="2016-12" db="EMBL/GenBank/DDBJ databases">
        <title>Izhakiella australiana sp. nov. of genus Izhakiella isolated from Australian desert.</title>
        <authorList>
            <person name="Ji M."/>
        </authorList>
    </citation>
    <scope>NUCLEOTIDE SEQUENCE [LARGE SCALE GENOMIC DNA]</scope>
    <source>
        <strain evidence="1 2">D4N98</strain>
    </source>
</reference>